<evidence type="ECO:0000313" key="3">
    <source>
        <dbReference type="EMBL" id="HDD44516.1"/>
    </source>
</evidence>
<dbReference type="CDD" id="cd00981">
    <property type="entry name" value="arch_gltB"/>
    <property type="match status" value="1"/>
</dbReference>
<dbReference type="EMBL" id="DRBS01000251">
    <property type="protein sequence ID" value="HDD44516.1"/>
    <property type="molecule type" value="Genomic_DNA"/>
</dbReference>
<dbReference type="Gene3D" id="2.160.20.60">
    <property type="entry name" value="Glutamate synthase, alpha subunit, C-terminal domain"/>
    <property type="match status" value="1"/>
</dbReference>
<dbReference type="InterPro" id="IPR002489">
    <property type="entry name" value="Glu_synth_asu_C"/>
</dbReference>
<dbReference type="SUPFAM" id="SSF69336">
    <property type="entry name" value="Alpha subunit of glutamate synthase, C-terminal domain"/>
    <property type="match status" value="1"/>
</dbReference>
<dbReference type="Proteomes" id="UP000886289">
    <property type="component" value="Unassembled WGS sequence"/>
</dbReference>
<sequence>MLEVDAKGFDYKDLNRLIREKVAEGERHFILRHVNGQRYVGAGIEEKIKIEIYGTPGQDLGTFMQGPEIVVYGNAQDGVGNTMDDGKIIVHGLAGDIVGYAMRGGRIHILGDVGYRTGIHMKGFDKKNPVIIIGGCAGGFLGEYMAGGIIIVLGFNKRGPIVGMCLGTGMHGGVIYVRGKVDTFYLGEGAVLKDIEEKDYKLLRKLLKEYCEDFSFELEKIFDHPFQKIVPASSRPYGQLYTT</sequence>
<keyword evidence="1" id="KW-0812">Transmembrane</keyword>
<dbReference type="PANTHER" id="PTHR39673:SF5">
    <property type="entry name" value="TUNGSTEN-CONTAINING FORMYLMETHANOFURAN DEHYDROGENASE 2 SUBUNIT C"/>
    <property type="match status" value="1"/>
</dbReference>
<evidence type="ECO:0000259" key="2">
    <source>
        <dbReference type="Pfam" id="PF01493"/>
    </source>
</evidence>
<feature type="domain" description="Glutamate synthase alpha subunit C-terminal" evidence="2">
    <location>
        <begin position="11"/>
        <end position="184"/>
    </location>
</feature>
<dbReference type="PIRSF" id="PIRSF006519">
    <property type="entry name" value="GOGAT_dom3"/>
    <property type="match status" value="1"/>
</dbReference>
<dbReference type="AlphaFoldDB" id="A0A7C0U2X6"/>
<keyword evidence="1" id="KW-0472">Membrane</keyword>
<dbReference type="GO" id="GO:0016491">
    <property type="term" value="F:oxidoreductase activity"/>
    <property type="evidence" value="ECO:0007669"/>
    <property type="project" value="InterPro"/>
</dbReference>
<protein>
    <recommendedName>
        <fullName evidence="2">Glutamate synthase alpha subunit C-terminal domain-containing protein</fullName>
    </recommendedName>
</protein>
<accession>A0A7C0U2X6</accession>
<dbReference type="InterPro" id="IPR035710">
    <property type="entry name" value="Archaeal_gltB"/>
</dbReference>
<dbReference type="InterPro" id="IPR012061">
    <property type="entry name" value="Glu_synth_lsu_3"/>
</dbReference>
<feature type="transmembrane region" description="Helical" evidence="1">
    <location>
        <begin position="130"/>
        <end position="155"/>
    </location>
</feature>
<name>A0A7C0U2X6_DESA2</name>
<reference evidence="3" key="1">
    <citation type="journal article" date="2020" name="mSystems">
        <title>Genome- and Community-Level Interaction Insights into Carbon Utilization and Element Cycling Functions of Hydrothermarchaeota in Hydrothermal Sediment.</title>
        <authorList>
            <person name="Zhou Z."/>
            <person name="Liu Y."/>
            <person name="Xu W."/>
            <person name="Pan J."/>
            <person name="Luo Z.H."/>
            <person name="Li M."/>
        </authorList>
    </citation>
    <scope>NUCLEOTIDE SEQUENCE [LARGE SCALE GENOMIC DNA]</scope>
    <source>
        <strain evidence="3">HyVt-233</strain>
    </source>
</reference>
<comment type="caution">
    <text evidence="3">The sequence shown here is derived from an EMBL/GenBank/DDBJ whole genome shotgun (WGS) entry which is preliminary data.</text>
</comment>
<dbReference type="Pfam" id="PF01493">
    <property type="entry name" value="GXGXG"/>
    <property type="match status" value="1"/>
</dbReference>
<dbReference type="PANTHER" id="PTHR39673">
    <property type="entry name" value="TUNGSTEN FORMYLMETHANOFURAN DEHYDROGENASE, SUBUNIT C (FWDC)"/>
    <property type="match status" value="1"/>
</dbReference>
<gene>
    <name evidence="3" type="ORF">ENG63_06630</name>
</gene>
<dbReference type="InterPro" id="IPR036485">
    <property type="entry name" value="Glu_synth_asu_C_sf"/>
</dbReference>
<proteinExistence type="predicted"/>
<organism evidence="3">
    <name type="scientific">Desulfofervidus auxilii</name>
    <dbReference type="NCBI Taxonomy" id="1621989"/>
    <lineage>
        <taxon>Bacteria</taxon>
        <taxon>Pseudomonadati</taxon>
        <taxon>Thermodesulfobacteriota</taxon>
        <taxon>Candidatus Desulfofervidia</taxon>
        <taxon>Candidatus Desulfofervidales</taxon>
        <taxon>Candidatus Desulfofervidaceae</taxon>
        <taxon>Candidatus Desulfofervidus</taxon>
    </lineage>
</organism>
<evidence type="ECO:0000256" key="1">
    <source>
        <dbReference type="SAM" id="Phobius"/>
    </source>
</evidence>
<keyword evidence="1" id="KW-1133">Transmembrane helix</keyword>